<dbReference type="Proteomes" id="UP000595140">
    <property type="component" value="Unassembled WGS sequence"/>
</dbReference>
<evidence type="ECO:0000313" key="2">
    <source>
        <dbReference type="EMBL" id="VFR03161.1"/>
    </source>
</evidence>
<accession>A0A484NPN0</accession>
<protein>
    <recommendedName>
        <fullName evidence="1">NAD-dependent epimerase/dehydratase domain-containing protein</fullName>
    </recommendedName>
</protein>
<dbReference type="SUPFAM" id="SSF51735">
    <property type="entry name" value="NAD(P)-binding Rossmann-fold domains"/>
    <property type="match status" value="1"/>
</dbReference>
<reference evidence="2 3" key="1">
    <citation type="submission" date="2018-04" db="EMBL/GenBank/DDBJ databases">
        <authorList>
            <person name="Vogel A."/>
        </authorList>
    </citation>
    <scope>NUCLEOTIDE SEQUENCE [LARGE SCALE GENOMIC DNA]</scope>
</reference>
<dbReference type="EMBL" id="OOIL02006863">
    <property type="protein sequence ID" value="VFR03161.1"/>
    <property type="molecule type" value="Genomic_DNA"/>
</dbReference>
<keyword evidence="3" id="KW-1185">Reference proteome</keyword>
<name>A0A484NPN0_9ASTE</name>
<evidence type="ECO:0000313" key="3">
    <source>
        <dbReference type="Proteomes" id="UP000595140"/>
    </source>
</evidence>
<feature type="domain" description="NAD-dependent epimerase/dehydratase" evidence="1">
    <location>
        <begin position="57"/>
        <end position="87"/>
    </location>
</feature>
<dbReference type="InterPro" id="IPR036291">
    <property type="entry name" value="NAD(P)-bd_dom_sf"/>
</dbReference>
<gene>
    <name evidence="2" type="ORF">CCAM_LOCUS44936</name>
</gene>
<dbReference type="InterPro" id="IPR001509">
    <property type="entry name" value="Epimerase_deHydtase"/>
</dbReference>
<dbReference type="Pfam" id="PF01370">
    <property type="entry name" value="Epimerase"/>
    <property type="match status" value="1"/>
</dbReference>
<dbReference type="Gene3D" id="3.40.50.720">
    <property type="entry name" value="NAD(P)-binding Rossmann-like Domain"/>
    <property type="match status" value="1"/>
</dbReference>
<proteinExistence type="predicted"/>
<evidence type="ECO:0000259" key="1">
    <source>
        <dbReference type="Pfam" id="PF01370"/>
    </source>
</evidence>
<dbReference type="OrthoDB" id="1721691at2759"/>
<dbReference type="AlphaFoldDB" id="A0A484NPN0"/>
<organism evidence="2 3">
    <name type="scientific">Cuscuta campestris</name>
    <dbReference type="NCBI Taxonomy" id="132261"/>
    <lineage>
        <taxon>Eukaryota</taxon>
        <taxon>Viridiplantae</taxon>
        <taxon>Streptophyta</taxon>
        <taxon>Embryophyta</taxon>
        <taxon>Tracheophyta</taxon>
        <taxon>Spermatophyta</taxon>
        <taxon>Magnoliopsida</taxon>
        <taxon>eudicotyledons</taxon>
        <taxon>Gunneridae</taxon>
        <taxon>Pentapetalae</taxon>
        <taxon>asterids</taxon>
        <taxon>lamiids</taxon>
        <taxon>Solanales</taxon>
        <taxon>Convolvulaceae</taxon>
        <taxon>Cuscuteae</taxon>
        <taxon>Cuscuta</taxon>
        <taxon>Cuscuta subgen. Grammica</taxon>
        <taxon>Cuscuta sect. Cleistogrammica</taxon>
    </lineage>
</organism>
<sequence length="100" mass="11037">MASRLIHSSASRFLLSKPSHMTAWRNARYFSSESNKIDEPFKVEEAETVNLPPREKILVLGGNGFVGSHICKEALERGLAVASLNRGLLKEDAHNLTCVS</sequence>